<keyword evidence="3" id="KW-1003">Cell membrane</keyword>
<evidence type="ECO:0000256" key="6">
    <source>
        <dbReference type="ARBA" id="ARBA00023136"/>
    </source>
</evidence>
<dbReference type="OrthoDB" id="9798859at2"/>
<dbReference type="AlphaFoldDB" id="A0A261T713"/>
<dbReference type="RefSeq" id="WP_094803972.1">
    <property type="nucleotide sequence ID" value="NZ_NEVP01000013.1"/>
</dbReference>
<evidence type="ECO:0000256" key="7">
    <source>
        <dbReference type="SAM" id="Phobius"/>
    </source>
</evidence>
<dbReference type="Pfam" id="PF04039">
    <property type="entry name" value="MnhB"/>
    <property type="match status" value="1"/>
</dbReference>
<dbReference type="InterPro" id="IPR007182">
    <property type="entry name" value="MnhB"/>
</dbReference>
<comment type="subcellular location">
    <subcellularLocation>
        <location evidence="1">Cell membrane</location>
        <topology evidence="1">Multi-pass membrane protein</topology>
    </subcellularLocation>
</comment>
<evidence type="ECO:0000256" key="5">
    <source>
        <dbReference type="ARBA" id="ARBA00022989"/>
    </source>
</evidence>
<dbReference type="PANTHER" id="PTHR33932:SF4">
    <property type="entry name" value="NA(+)_H(+) ANTIPORTER SUBUNIT B"/>
    <property type="match status" value="1"/>
</dbReference>
<evidence type="ECO:0000313" key="9">
    <source>
        <dbReference type="EMBL" id="OZI45091.1"/>
    </source>
</evidence>
<proteinExistence type="inferred from homology"/>
<evidence type="ECO:0000256" key="2">
    <source>
        <dbReference type="ARBA" id="ARBA00009425"/>
    </source>
</evidence>
<comment type="caution">
    <text evidence="9">The sequence shown here is derived from an EMBL/GenBank/DDBJ whole genome shotgun (WGS) entry which is preliminary data.</text>
</comment>
<keyword evidence="5 7" id="KW-1133">Transmembrane helix</keyword>
<dbReference type="Proteomes" id="UP000216913">
    <property type="component" value="Unassembled WGS sequence"/>
</dbReference>
<keyword evidence="6 7" id="KW-0472">Membrane</keyword>
<accession>A0A261T713</accession>
<feature type="transmembrane region" description="Helical" evidence="7">
    <location>
        <begin position="113"/>
        <end position="131"/>
    </location>
</feature>
<dbReference type="PANTHER" id="PTHR33932">
    <property type="entry name" value="NA(+)/H(+) ANTIPORTER SUBUNIT B"/>
    <property type="match status" value="1"/>
</dbReference>
<reference evidence="9 10" key="1">
    <citation type="submission" date="2017-05" db="EMBL/GenBank/DDBJ databases">
        <title>Complete and WGS of Bordetella genogroups.</title>
        <authorList>
            <person name="Spilker T."/>
            <person name="LiPuma J."/>
        </authorList>
    </citation>
    <scope>NUCLEOTIDE SEQUENCE [LARGE SCALE GENOMIC DNA]</scope>
    <source>
        <strain evidence="9 10">AU10456</strain>
    </source>
</reference>
<feature type="domain" description="Na+/H+ antiporter MnhB subunit-related protein" evidence="8">
    <location>
        <begin position="5"/>
        <end position="124"/>
    </location>
</feature>
<dbReference type="EMBL" id="NEVP01000013">
    <property type="protein sequence ID" value="OZI45091.1"/>
    <property type="molecule type" value="Genomic_DNA"/>
</dbReference>
<organism evidence="9 10">
    <name type="scientific">Bordetella genomosp. 5</name>
    <dbReference type="NCBI Taxonomy" id="1395608"/>
    <lineage>
        <taxon>Bacteria</taxon>
        <taxon>Pseudomonadati</taxon>
        <taxon>Pseudomonadota</taxon>
        <taxon>Betaproteobacteria</taxon>
        <taxon>Burkholderiales</taxon>
        <taxon>Alcaligenaceae</taxon>
        <taxon>Bordetella</taxon>
    </lineage>
</organism>
<dbReference type="GO" id="GO:0005886">
    <property type="term" value="C:plasma membrane"/>
    <property type="evidence" value="ECO:0007669"/>
    <property type="project" value="UniProtKB-SubCell"/>
</dbReference>
<keyword evidence="4 7" id="KW-0812">Transmembrane</keyword>
<evidence type="ECO:0000259" key="8">
    <source>
        <dbReference type="Pfam" id="PF04039"/>
    </source>
</evidence>
<name>A0A261T713_9BORD</name>
<sequence length="133" mass="13939">MKSLIFSATARLLFWAMLTASVVILWRGHNEPGGGFVGGLVAAMAVSLVALSDGAAAARRRLRVHPAVLAGAGVFMAVLSGLPGIAAGAGFLTHQWLIFDNGFKLGTTLLFDIGVYCTVMGGMLCLVLRLYDE</sequence>
<keyword evidence="10" id="KW-1185">Reference proteome</keyword>
<evidence type="ECO:0000256" key="1">
    <source>
        <dbReference type="ARBA" id="ARBA00004651"/>
    </source>
</evidence>
<evidence type="ECO:0000313" key="10">
    <source>
        <dbReference type="Proteomes" id="UP000216913"/>
    </source>
</evidence>
<evidence type="ECO:0000256" key="3">
    <source>
        <dbReference type="ARBA" id="ARBA00022475"/>
    </source>
</evidence>
<feature type="transmembrane region" description="Helical" evidence="7">
    <location>
        <begin position="36"/>
        <end position="56"/>
    </location>
</feature>
<evidence type="ECO:0000256" key="4">
    <source>
        <dbReference type="ARBA" id="ARBA00022692"/>
    </source>
</evidence>
<comment type="similarity">
    <text evidence="2">Belongs to the CPA3 antiporters (TC 2.A.63) subunit B family.</text>
</comment>
<protein>
    <submittedName>
        <fullName evidence="9">Na(+)/H(+) antiporter subunit B</fullName>
    </submittedName>
</protein>
<gene>
    <name evidence="9" type="ORF">CAL25_22175</name>
</gene>
<dbReference type="InterPro" id="IPR050622">
    <property type="entry name" value="CPA3_antiporter_subunitB"/>
</dbReference>
<feature type="transmembrane region" description="Helical" evidence="7">
    <location>
        <begin position="68"/>
        <end position="93"/>
    </location>
</feature>